<dbReference type="OrthoDB" id="6778712at2759"/>
<comment type="caution">
    <text evidence="1">The sequence shown here is derived from an EMBL/GenBank/DDBJ whole genome shotgun (WGS) entry which is preliminary data.</text>
</comment>
<protein>
    <submittedName>
        <fullName evidence="1">Uncharacterized protein</fullName>
    </submittedName>
</protein>
<sequence>KGEDPPDPDFGEKQLATAEEQEMAGLNDSNINFHYSLPSTSKMRTRLSATATVCDRYNVSGRAAATITSAVLQDFGTISEVDTSHVVD</sequence>
<dbReference type="EMBL" id="BGPR01166372">
    <property type="protein sequence ID" value="GBM14712.1"/>
    <property type="molecule type" value="Genomic_DNA"/>
</dbReference>
<organism evidence="1 2">
    <name type="scientific">Araneus ventricosus</name>
    <name type="common">Orbweaver spider</name>
    <name type="synonym">Epeira ventricosa</name>
    <dbReference type="NCBI Taxonomy" id="182803"/>
    <lineage>
        <taxon>Eukaryota</taxon>
        <taxon>Metazoa</taxon>
        <taxon>Ecdysozoa</taxon>
        <taxon>Arthropoda</taxon>
        <taxon>Chelicerata</taxon>
        <taxon>Arachnida</taxon>
        <taxon>Araneae</taxon>
        <taxon>Araneomorphae</taxon>
        <taxon>Entelegynae</taxon>
        <taxon>Araneoidea</taxon>
        <taxon>Araneidae</taxon>
        <taxon>Araneus</taxon>
    </lineage>
</organism>
<keyword evidence="2" id="KW-1185">Reference proteome</keyword>
<gene>
    <name evidence="1" type="ORF">AVEN_60477_1</name>
</gene>
<reference evidence="1 2" key="1">
    <citation type="journal article" date="2019" name="Sci. Rep.">
        <title>Orb-weaving spider Araneus ventricosus genome elucidates the spidroin gene catalogue.</title>
        <authorList>
            <person name="Kono N."/>
            <person name="Nakamura H."/>
            <person name="Ohtoshi R."/>
            <person name="Moran D.A.P."/>
            <person name="Shinohara A."/>
            <person name="Yoshida Y."/>
            <person name="Fujiwara M."/>
            <person name="Mori M."/>
            <person name="Tomita M."/>
            <person name="Arakawa K."/>
        </authorList>
    </citation>
    <scope>NUCLEOTIDE SEQUENCE [LARGE SCALE GENOMIC DNA]</scope>
</reference>
<evidence type="ECO:0000313" key="2">
    <source>
        <dbReference type="Proteomes" id="UP000499080"/>
    </source>
</evidence>
<name>A0A4Y2DD32_ARAVE</name>
<proteinExistence type="predicted"/>
<dbReference type="Proteomes" id="UP000499080">
    <property type="component" value="Unassembled WGS sequence"/>
</dbReference>
<dbReference type="AlphaFoldDB" id="A0A4Y2DD32"/>
<feature type="non-terminal residue" evidence="1">
    <location>
        <position position="1"/>
    </location>
</feature>
<evidence type="ECO:0000313" key="1">
    <source>
        <dbReference type="EMBL" id="GBM14712.1"/>
    </source>
</evidence>
<accession>A0A4Y2DD32</accession>